<feature type="compositionally biased region" description="Basic residues" evidence="1">
    <location>
        <begin position="532"/>
        <end position="549"/>
    </location>
</feature>
<keyword evidence="3" id="KW-1185">Reference proteome</keyword>
<feature type="region of interest" description="Disordered" evidence="1">
    <location>
        <begin position="78"/>
        <end position="129"/>
    </location>
</feature>
<accession>A0A7J6K6B6</accession>
<comment type="caution">
    <text evidence="2">The sequence shown here is derived from an EMBL/GenBank/DDBJ whole genome shotgun (WGS) entry which is preliminary data.</text>
</comment>
<sequence>MSLPLPTAATGGASSAEDASATSSGSALDISELKRAAQRRLEALQAAASQPKVSPFLPSSLLSASPSNAFQVRTAHGVRTPAPPVGQAGMQSDSSIFSPFPQPPASPYAATPSCLPSPSKDEPCTRKSGNTVGTQIPYSTRSCFLSSPPVSQASTYLTSAYVSPQAANEMRAAAARTAAYEAMRVASLMLPKPKVEKEVLNEDDSSFPEVQQLPNGLFSMDLAISTNLPAASSTESASDPATAAATAVRPESWQRLLKKETQQKIRERTGAAVLARGKPGGEGKKGLHLRITADKKATVLRGAICARDLLCAKQQLMFPPHVAVPANFDAVAAMQGPDAEFLRQVFDISHAFVDVQGRLSQGASPAQASNGGSSADEPLNFAIFACTEDSLDKAVALIKWRLACVEEALKQHADPDSFLRQKQAQAGEQQNDTSQTLQPRIAAPGSVTATENCMQAPLPDPRRLPGPVGGRENPEILILESTLSILDDTEFRTSVTSAVGNVQQMIANSFWQTGLPDEQEMARRRREAEERRRRRRDKKGRRSRSRSRSPGHPAVVAPNRRPNKLSFAPPPDEMLSGPYVPTD</sequence>
<dbReference type="InterPro" id="IPR036612">
    <property type="entry name" value="KH_dom_type_1_sf"/>
</dbReference>
<name>A0A7J6K6B6_TOXGO</name>
<feature type="region of interest" description="Disordered" evidence="1">
    <location>
        <begin position="450"/>
        <end position="472"/>
    </location>
</feature>
<evidence type="ECO:0000256" key="1">
    <source>
        <dbReference type="SAM" id="MobiDB-lite"/>
    </source>
</evidence>
<gene>
    <name evidence="2" type="ORF">TGRH88_081340</name>
</gene>
<dbReference type="Gene3D" id="3.30.1370.10">
    <property type="entry name" value="K Homology domain, type 1"/>
    <property type="match status" value="1"/>
</dbReference>
<feature type="region of interest" description="Disordered" evidence="1">
    <location>
        <begin position="517"/>
        <end position="583"/>
    </location>
</feature>
<evidence type="ECO:0000313" key="2">
    <source>
        <dbReference type="EMBL" id="KAF4642319.1"/>
    </source>
</evidence>
<protein>
    <submittedName>
        <fullName evidence="2">Uncharacterized protein</fullName>
    </submittedName>
</protein>
<evidence type="ECO:0000313" key="3">
    <source>
        <dbReference type="Proteomes" id="UP000557509"/>
    </source>
</evidence>
<dbReference type="GO" id="GO:0003723">
    <property type="term" value="F:RNA binding"/>
    <property type="evidence" value="ECO:0007669"/>
    <property type="project" value="InterPro"/>
</dbReference>
<proteinExistence type="predicted"/>
<dbReference type="Proteomes" id="UP000557509">
    <property type="component" value="Unassembled WGS sequence"/>
</dbReference>
<dbReference type="VEuPathDB" id="ToxoDB:TGME49_270010"/>
<reference evidence="2 3" key="1">
    <citation type="submission" date="2020-03" db="EMBL/GenBank/DDBJ databases">
        <title>Genome sequence of Toxoplasma gondii RH-88 strain.</title>
        <authorList>
            <person name="Lorenzi H.A."/>
            <person name="Venepally P."/>
            <person name="Rozenberg A."/>
            <person name="Sibley D."/>
        </authorList>
    </citation>
    <scope>NUCLEOTIDE SEQUENCE [LARGE SCALE GENOMIC DNA]</scope>
    <source>
        <strain evidence="2 3">RH-88</strain>
    </source>
</reference>
<feature type="region of interest" description="Disordered" evidence="1">
    <location>
        <begin position="1"/>
        <end position="27"/>
    </location>
</feature>
<dbReference type="AlphaFoldDB" id="A0A7J6K6B6"/>
<feature type="compositionally biased region" description="Low complexity" evidence="1">
    <location>
        <begin position="7"/>
        <end position="27"/>
    </location>
</feature>
<dbReference type="EMBL" id="JAAUHK010000194">
    <property type="protein sequence ID" value="KAF4642319.1"/>
    <property type="molecule type" value="Genomic_DNA"/>
</dbReference>
<organism evidence="2 3">
    <name type="scientific">Toxoplasma gondii</name>
    <dbReference type="NCBI Taxonomy" id="5811"/>
    <lineage>
        <taxon>Eukaryota</taxon>
        <taxon>Sar</taxon>
        <taxon>Alveolata</taxon>
        <taxon>Apicomplexa</taxon>
        <taxon>Conoidasida</taxon>
        <taxon>Coccidia</taxon>
        <taxon>Eucoccidiorida</taxon>
        <taxon>Eimeriorina</taxon>
        <taxon>Sarcocystidae</taxon>
        <taxon>Toxoplasma</taxon>
    </lineage>
</organism>
<feature type="compositionally biased region" description="Basic and acidic residues" evidence="1">
    <location>
        <begin position="520"/>
        <end position="531"/>
    </location>
</feature>